<evidence type="ECO:0000256" key="2">
    <source>
        <dbReference type="ARBA" id="ARBA00011245"/>
    </source>
</evidence>
<protein>
    <recommendedName>
        <fullName evidence="4">Protein N-terminal glutamine amidohydrolase</fullName>
        <ecNumber evidence="3">3.5.1.122</ecNumber>
    </recommendedName>
    <alternativeName>
        <fullName evidence="6">Protein NH2-terminal glutamine deamidase</fullName>
    </alternativeName>
</protein>
<feature type="compositionally biased region" description="Gly residues" evidence="8">
    <location>
        <begin position="415"/>
        <end position="435"/>
    </location>
</feature>
<evidence type="ECO:0000256" key="1">
    <source>
        <dbReference type="ARBA" id="ARBA00008985"/>
    </source>
</evidence>
<evidence type="ECO:0000313" key="10">
    <source>
        <dbReference type="EMBL" id="PNH06899.1"/>
    </source>
</evidence>
<evidence type="ECO:0000256" key="3">
    <source>
        <dbReference type="ARBA" id="ARBA00012718"/>
    </source>
</evidence>
<dbReference type="GO" id="GO:0005829">
    <property type="term" value="C:cytosol"/>
    <property type="evidence" value="ECO:0007669"/>
    <property type="project" value="TreeGrafter"/>
</dbReference>
<feature type="domain" description="Protein N-terminal glutamine amidohydrolase alpha beta roll" evidence="9">
    <location>
        <begin position="37"/>
        <end position="86"/>
    </location>
</feature>
<dbReference type="PANTHER" id="PTHR13035:SF0">
    <property type="entry name" value="PROTEIN N-TERMINAL GLUTAMINE AMIDOHYDROLASE"/>
    <property type="match status" value="1"/>
</dbReference>
<evidence type="ECO:0000259" key="9">
    <source>
        <dbReference type="Pfam" id="PF09764"/>
    </source>
</evidence>
<feature type="region of interest" description="Disordered" evidence="8">
    <location>
        <begin position="203"/>
        <end position="228"/>
    </location>
</feature>
<feature type="region of interest" description="Disordered" evidence="8">
    <location>
        <begin position="246"/>
        <end position="276"/>
    </location>
</feature>
<dbReference type="InterPro" id="IPR023128">
    <property type="entry name" value="Prot_N_Gln_amidohydro_ab_roll"/>
</dbReference>
<gene>
    <name evidence="10" type="ORF">TSOC_006691</name>
</gene>
<organism evidence="10 11">
    <name type="scientific">Tetrabaena socialis</name>
    <dbReference type="NCBI Taxonomy" id="47790"/>
    <lineage>
        <taxon>Eukaryota</taxon>
        <taxon>Viridiplantae</taxon>
        <taxon>Chlorophyta</taxon>
        <taxon>core chlorophytes</taxon>
        <taxon>Chlorophyceae</taxon>
        <taxon>CS clade</taxon>
        <taxon>Chlamydomonadales</taxon>
        <taxon>Tetrabaenaceae</taxon>
        <taxon>Tetrabaena</taxon>
    </lineage>
</organism>
<dbReference type="InterPro" id="IPR037132">
    <property type="entry name" value="N_Gln_amidohydro_ab_roll_sf"/>
</dbReference>
<dbReference type="AlphaFoldDB" id="A0A2J8A305"/>
<keyword evidence="5 10" id="KW-0378">Hydrolase</keyword>
<name>A0A2J8A305_9CHLO</name>
<keyword evidence="11" id="KW-1185">Reference proteome</keyword>
<dbReference type="GO" id="GO:0070773">
    <property type="term" value="F:protein-N-terminal glutamine amidohydrolase activity"/>
    <property type="evidence" value="ECO:0007669"/>
    <property type="project" value="UniProtKB-EC"/>
</dbReference>
<evidence type="ECO:0000256" key="8">
    <source>
        <dbReference type="SAM" id="MobiDB-lite"/>
    </source>
</evidence>
<evidence type="ECO:0000256" key="5">
    <source>
        <dbReference type="ARBA" id="ARBA00022801"/>
    </source>
</evidence>
<comment type="caution">
    <text evidence="10">The sequence shown here is derived from an EMBL/GenBank/DDBJ whole genome shotgun (WGS) entry which is preliminary data.</text>
</comment>
<feature type="domain" description="Protein N-terminal glutamine amidohydrolase alpha beta roll" evidence="9">
    <location>
        <begin position="111"/>
        <end position="193"/>
    </location>
</feature>
<dbReference type="PANTHER" id="PTHR13035">
    <property type="entry name" value="PROTEIN N-TERMINAL GLUTAMINE AMIDOHYDROLASE"/>
    <property type="match status" value="1"/>
</dbReference>
<feature type="domain" description="Protein N-terminal glutamine amidohydrolase alpha beta roll" evidence="9">
    <location>
        <begin position="228"/>
        <end position="321"/>
    </location>
</feature>
<sequence>MDALPREHRSSEQQPALLPGLVRRTVRGREEPAAFTYTACYCEENVHRLASSLVELELAGSTQELFAVFISNESKQVPLWRQRAGTSYGGGEGGGDDGGDGGSSQDGGGGRDEGLVVWDYHVLMLQASSTAGAAGGSERRQEAVEEPAATGRKCEGRQGAAAAAGPSGVLVWDLDTTLPLPCSLEQYAREALKVPLWRQRAGTSYGGGEGGGDDGGDGGSGQDGGGGRDEGLVVWDYHVLMLQAPPTAGAARGSERRQEAVEEPEATGRKCEGQGAAAAAAGPSGVLVWDLDTTLPLPCSLEQYAREALKAELDLNSRYRSIPPTSSSWPGGPARTHRFPAGAGAANAQHRAASDARRRYRVVPAAAYLRHFASDRSHMRRPDGSWNAPPPAYPPLVAVDGATNNLDCYRDMRRGQGGKGAARGSGVQGLGGAQEGDGEKGRELAQDGAEGAHAQGAWPLGEGGEVAAGSPAAAESADRARGWGPGTGQAGGDAWGPLQGVLAGGMYGSGLDERYGVVLEEWEFLATFGAAAAATAGR</sequence>
<accession>A0A2J8A305</accession>
<feature type="region of interest" description="Disordered" evidence="8">
    <location>
        <begin position="415"/>
        <end position="492"/>
    </location>
</feature>
<dbReference type="OrthoDB" id="191192at2759"/>
<feature type="compositionally biased region" description="Basic and acidic residues" evidence="8">
    <location>
        <begin position="253"/>
        <end position="272"/>
    </location>
</feature>
<dbReference type="EMBL" id="PGGS01000209">
    <property type="protein sequence ID" value="PNH06899.1"/>
    <property type="molecule type" value="Genomic_DNA"/>
</dbReference>
<feature type="domain" description="Protein N-terminal glutamine amidohydrolase alpha beta roll" evidence="9">
    <location>
        <begin position="348"/>
        <end position="416"/>
    </location>
</feature>
<dbReference type="Proteomes" id="UP000236333">
    <property type="component" value="Unassembled WGS sequence"/>
</dbReference>
<dbReference type="InterPro" id="IPR039733">
    <property type="entry name" value="NTAQ1"/>
</dbReference>
<feature type="compositionally biased region" description="Gly residues" evidence="8">
    <location>
        <begin position="483"/>
        <end position="492"/>
    </location>
</feature>
<dbReference type="EC" id="3.5.1.122" evidence="3"/>
<evidence type="ECO:0000256" key="7">
    <source>
        <dbReference type="ARBA" id="ARBA00048768"/>
    </source>
</evidence>
<evidence type="ECO:0000256" key="6">
    <source>
        <dbReference type="ARBA" id="ARBA00029677"/>
    </source>
</evidence>
<dbReference type="Gene3D" id="3.10.620.10">
    <property type="entry name" value="Protein N-terminal glutamine amidohydrolase, alpha beta roll"/>
    <property type="match status" value="3"/>
</dbReference>
<comment type="catalytic activity">
    <reaction evidence="7">
        <text>N-terminal L-glutaminyl-[protein] + H2O = N-terminal L-glutamyl-[protein] + NH4(+)</text>
        <dbReference type="Rhea" id="RHEA:50680"/>
        <dbReference type="Rhea" id="RHEA-COMP:12668"/>
        <dbReference type="Rhea" id="RHEA-COMP:12777"/>
        <dbReference type="ChEBI" id="CHEBI:15377"/>
        <dbReference type="ChEBI" id="CHEBI:28938"/>
        <dbReference type="ChEBI" id="CHEBI:64721"/>
        <dbReference type="ChEBI" id="CHEBI:64722"/>
        <dbReference type="EC" id="3.5.1.122"/>
    </reaction>
</comment>
<dbReference type="GO" id="GO:0005634">
    <property type="term" value="C:nucleus"/>
    <property type="evidence" value="ECO:0007669"/>
    <property type="project" value="TreeGrafter"/>
</dbReference>
<comment type="similarity">
    <text evidence="1">Belongs to the NTAQ1 family.</text>
</comment>
<reference evidence="10 11" key="1">
    <citation type="journal article" date="2017" name="Mol. Biol. Evol.">
        <title>The 4-celled Tetrabaena socialis nuclear genome reveals the essential components for genetic control of cell number at the origin of multicellularity in the volvocine lineage.</title>
        <authorList>
            <person name="Featherston J."/>
            <person name="Arakaki Y."/>
            <person name="Hanschen E.R."/>
            <person name="Ferris P.J."/>
            <person name="Michod R.E."/>
            <person name="Olson B.J.S.C."/>
            <person name="Nozaki H."/>
            <person name="Durand P.M."/>
        </authorList>
    </citation>
    <scope>NUCLEOTIDE SEQUENCE [LARGE SCALE GENOMIC DNA]</scope>
    <source>
        <strain evidence="10 11">NIES-571</strain>
    </source>
</reference>
<feature type="region of interest" description="Disordered" evidence="8">
    <location>
        <begin position="84"/>
        <end position="111"/>
    </location>
</feature>
<proteinExistence type="inferred from homology"/>
<dbReference type="GO" id="GO:0008418">
    <property type="term" value="F:protein-N-terminal asparagine amidohydrolase activity"/>
    <property type="evidence" value="ECO:0007669"/>
    <property type="project" value="InterPro"/>
</dbReference>
<dbReference type="Pfam" id="PF09764">
    <property type="entry name" value="Nt_Gln_amidase"/>
    <property type="match status" value="4"/>
</dbReference>
<evidence type="ECO:0000256" key="4">
    <source>
        <dbReference type="ARBA" id="ARBA00021247"/>
    </source>
</evidence>
<comment type="subunit">
    <text evidence="2">Monomer.</text>
</comment>
<feature type="region of interest" description="Disordered" evidence="8">
    <location>
        <begin position="131"/>
        <end position="159"/>
    </location>
</feature>
<evidence type="ECO:0000313" key="11">
    <source>
        <dbReference type="Proteomes" id="UP000236333"/>
    </source>
</evidence>